<dbReference type="AlphaFoldDB" id="A0A840IGA3"/>
<comment type="caution">
    <text evidence="2">The sequence shown here is derived from an EMBL/GenBank/DDBJ whole genome shotgun (WGS) entry which is preliminary data.</text>
</comment>
<keyword evidence="3" id="KW-1185">Reference proteome</keyword>
<protein>
    <submittedName>
        <fullName evidence="2">Uncharacterized protein</fullName>
    </submittedName>
</protein>
<feature type="region of interest" description="Disordered" evidence="1">
    <location>
        <begin position="25"/>
        <end position="51"/>
    </location>
</feature>
<dbReference type="Proteomes" id="UP000585272">
    <property type="component" value="Unassembled WGS sequence"/>
</dbReference>
<evidence type="ECO:0000313" key="2">
    <source>
        <dbReference type="EMBL" id="MBB4663882.1"/>
    </source>
</evidence>
<accession>A0A840IGA3</accession>
<gene>
    <name evidence="2" type="ORF">BDZ31_003483</name>
</gene>
<evidence type="ECO:0000256" key="1">
    <source>
        <dbReference type="SAM" id="MobiDB-lite"/>
    </source>
</evidence>
<proteinExistence type="predicted"/>
<name>A0A840IGA3_9ACTN</name>
<evidence type="ECO:0000313" key="3">
    <source>
        <dbReference type="Proteomes" id="UP000585272"/>
    </source>
</evidence>
<reference evidence="2 3" key="1">
    <citation type="submission" date="2020-08" db="EMBL/GenBank/DDBJ databases">
        <title>Genomic Encyclopedia of Archaeal and Bacterial Type Strains, Phase II (KMG-II): from individual species to whole genera.</title>
        <authorList>
            <person name="Goeker M."/>
        </authorList>
    </citation>
    <scope>NUCLEOTIDE SEQUENCE [LARGE SCALE GENOMIC DNA]</scope>
    <source>
        <strain evidence="2 3">DSM 23288</strain>
    </source>
</reference>
<feature type="compositionally biased region" description="Basic and acidic residues" evidence="1">
    <location>
        <begin position="40"/>
        <end position="51"/>
    </location>
</feature>
<sequence length="76" mass="8369">MVDVVVGDHHLLDLLDGAAEPGARRLQAADRARQQAAGVDQRERVAVDQPGVDRADRISRLQLDAVKARPQSVHRR</sequence>
<dbReference type="EMBL" id="JACHNU010000005">
    <property type="protein sequence ID" value="MBB4663882.1"/>
    <property type="molecule type" value="Genomic_DNA"/>
</dbReference>
<organism evidence="2 3">
    <name type="scientific">Conexibacter arvalis</name>
    <dbReference type="NCBI Taxonomy" id="912552"/>
    <lineage>
        <taxon>Bacteria</taxon>
        <taxon>Bacillati</taxon>
        <taxon>Actinomycetota</taxon>
        <taxon>Thermoleophilia</taxon>
        <taxon>Solirubrobacterales</taxon>
        <taxon>Conexibacteraceae</taxon>
        <taxon>Conexibacter</taxon>
    </lineage>
</organism>